<dbReference type="AlphaFoldDB" id="A0A9Q0PWH3"/>
<protein>
    <submittedName>
        <fullName evidence="1">Uncharacterized protein</fullName>
    </submittedName>
</protein>
<name>A0A9Q0PWH3_9ROSI</name>
<evidence type="ECO:0000313" key="2">
    <source>
        <dbReference type="Proteomes" id="UP001151752"/>
    </source>
</evidence>
<proteinExistence type="predicted"/>
<accession>A0A9Q0PWH3</accession>
<organism evidence="1 2">
    <name type="scientific">Salix koriyanagi</name>
    <dbReference type="NCBI Taxonomy" id="2511006"/>
    <lineage>
        <taxon>Eukaryota</taxon>
        <taxon>Viridiplantae</taxon>
        <taxon>Streptophyta</taxon>
        <taxon>Embryophyta</taxon>
        <taxon>Tracheophyta</taxon>
        <taxon>Spermatophyta</taxon>
        <taxon>Magnoliopsida</taxon>
        <taxon>eudicotyledons</taxon>
        <taxon>Gunneridae</taxon>
        <taxon>Pentapetalae</taxon>
        <taxon>rosids</taxon>
        <taxon>fabids</taxon>
        <taxon>Malpighiales</taxon>
        <taxon>Salicaceae</taxon>
        <taxon>Saliceae</taxon>
        <taxon>Salix</taxon>
    </lineage>
</organism>
<comment type="caution">
    <text evidence="1">The sequence shown here is derived from an EMBL/GenBank/DDBJ whole genome shotgun (WGS) entry which is preliminary data.</text>
</comment>
<dbReference type="EMBL" id="JAPFFM010000017">
    <property type="protein sequence ID" value="KAJ6695697.1"/>
    <property type="molecule type" value="Genomic_DNA"/>
</dbReference>
<keyword evidence="2" id="KW-1185">Reference proteome</keyword>
<reference evidence="1" key="1">
    <citation type="submission" date="2022-11" db="EMBL/GenBank/DDBJ databases">
        <authorList>
            <person name="Hyden B.L."/>
            <person name="Feng K."/>
            <person name="Yates T."/>
            <person name="Jawdy S."/>
            <person name="Smart L.B."/>
            <person name="Muchero W."/>
        </authorList>
    </citation>
    <scope>NUCLEOTIDE SEQUENCE</scope>
    <source>
        <tissue evidence="1">Shoot tip</tissue>
    </source>
</reference>
<gene>
    <name evidence="1" type="ORF">OIU74_014745</name>
</gene>
<sequence>MPIQTFLSVVTKKTENMFCN</sequence>
<reference evidence="1" key="2">
    <citation type="journal article" date="2023" name="Int. J. Mol. Sci.">
        <title>De Novo Assembly and Annotation of 11 Diverse Shrub Willow (Salix) Genomes Reveals Novel Gene Organization in Sex-Linked Regions.</title>
        <authorList>
            <person name="Hyden B."/>
            <person name="Feng K."/>
            <person name="Yates T.B."/>
            <person name="Jawdy S."/>
            <person name="Cereghino C."/>
            <person name="Smart L.B."/>
            <person name="Muchero W."/>
        </authorList>
    </citation>
    <scope>NUCLEOTIDE SEQUENCE</scope>
    <source>
        <tissue evidence="1">Shoot tip</tissue>
    </source>
</reference>
<dbReference type="Proteomes" id="UP001151752">
    <property type="component" value="Chromosome 3"/>
</dbReference>
<evidence type="ECO:0000313" key="1">
    <source>
        <dbReference type="EMBL" id="KAJ6695697.1"/>
    </source>
</evidence>